<dbReference type="InterPro" id="IPR000795">
    <property type="entry name" value="T_Tr_GTP-bd_dom"/>
</dbReference>
<keyword evidence="3 7" id="KW-0963">Cytoplasm</keyword>
<evidence type="ECO:0000256" key="8">
    <source>
        <dbReference type="NCBIfam" id="TIGR00503"/>
    </source>
</evidence>
<dbReference type="PRINTS" id="PR00315">
    <property type="entry name" value="ELONGATNFCT"/>
</dbReference>
<dbReference type="FunFam" id="3.40.50.300:FF:000542">
    <property type="entry name" value="Peptide chain release factor 3"/>
    <property type="match status" value="1"/>
</dbReference>
<comment type="function">
    <text evidence="7">Increases the formation of ribosomal termination complexes and stimulates activities of RF-1 and RF-2. It binds guanine nucleotides and has strong preference for UGA stop codons. It may interact directly with the ribosome. The stimulation of RF-1 and RF-2 is significantly reduced by GTP and GDP, but not by GMP.</text>
</comment>
<dbReference type="Gene3D" id="3.30.70.3280">
    <property type="entry name" value="Peptide chain release factor 3, domain III"/>
    <property type="match status" value="1"/>
</dbReference>
<reference evidence="10" key="1">
    <citation type="submission" date="2020-02" db="EMBL/GenBank/DDBJ databases">
        <authorList>
            <person name="Meier V. D."/>
        </authorList>
    </citation>
    <scope>NUCLEOTIDE SEQUENCE</scope>
    <source>
        <strain evidence="10">AVDCRST_MAG73</strain>
    </source>
</reference>
<dbReference type="Pfam" id="PF00009">
    <property type="entry name" value="GTP_EFTU"/>
    <property type="match status" value="1"/>
</dbReference>
<evidence type="ECO:0000256" key="6">
    <source>
        <dbReference type="ARBA" id="ARBA00023134"/>
    </source>
</evidence>
<dbReference type="GO" id="GO:0016149">
    <property type="term" value="F:translation release factor activity, codon specific"/>
    <property type="evidence" value="ECO:0007669"/>
    <property type="project" value="UniProtKB-UniRule"/>
</dbReference>
<dbReference type="PANTHER" id="PTHR43556">
    <property type="entry name" value="PEPTIDE CHAIN RELEASE FACTOR RF3"/>
    <property type="match status" value="1"/>
</dbReference>
<feature type="binding site" evidence="7">
    <location>
        <begin position="35"/>
        <end position="42"/>
    </location>
    <ligand>
        <name>GTP</name>
        <dbReference type="ChEBI" id="CHEBI:37565"/>
    </ligand>
</feature>
<dbReference type="NCBIfam" id="TIGR00231">
    <property type="entry name" value="small_GTP"/>
    <property type="match status" value="1"/>
</dbReference>
<dbReference type="InterPro" id="IPR038467">
    <property type="entry name" value="RF3_dom_3_sf"/>
</dbReference>
<gene>
    <name evidence="7" type="primary">prfC</name>
    <name evidence="10" type="ORF">AVDCRST_MAG73-1304</name>
</gene>
<evidence type="ECO:0000256" key="5">
    <source>
        <dbReference type="ARBA" id="ARBA00022917"/>
    </source>
</evidence>
<dbReference type="GO" id="GO:0003924">
    <property type="term" value="F:GTPase activity"/>
    <property type="evidence" value="ECO:0007669"/>
    <property type="project" value="InterPro"/>
</dbReference>
<dbReference type="NCBIfam" id="NF001964">
    <property type="entry name" value="PRK00741.1"/>
    <property type="match status" value="1"/>
</dbReference>
<dbReference type="InterPro" id="IPR027417">
    <property type="entry name" value="P-loop_NTPase"/>
</dbReference>
<dbReference type="InterPro" id="IPR004548">
    <property type="entry name" value="PrfC"/>
</dbReference>
<feature type="binding site" evidence="7">
    <location>
        <begin position="103"/>
        <end position="107"/>
    </location>
    <ligand>
        <name>GTP</name>
        <dbReference type="ChEBI" id="CHEBI:37565"/>
    </ligand>
</feature>
<evidence type="ECO:0000313" key="10">
    <source>
        <dbReference type="EMBL" id="CAA9535071.1"/>
    </source>
</evidence>
<evidence type="ECO:0000256" key="2">
    <source>
        <dbReference type="ARBA" id="ARBA00009978"/>
    </source>
</evidence>
<dbReference type="PROSITE" id="PS51722">
    <property type="entry name" value="G_TR_2"/>
    <property type="match status" value="1"/>
</dbReference>
<evidence type="ECO:0000256" key="3">
    <source>
        <dbReference type="ARBA" id="ARBA00022490"/>
    </source>
</evidence>
<evidence type="ECO:0000259" key="9">
    <source>
        <dbReference type="PROSITE" id="PS51722"/>
    </source>
</evidence>
<dbReference type="PROSITE" id="PS00301">
    <property type="entry name" value="G_TR_1"/>
    <property type="match status" value="1"/>
</dbReference>
<dbReference type="SUPFAM" id="SSF54980">
    <property type="entry name" value="EF-G C-terminal domain-like"/>
    <property type="match status" value="1"/>
</dbReference>
<dbReference type="CDD" id="cd04169">
    <property type="entry name" value="RF3"/>
    <property type="match status" value="1"/>
</dbReference>
<dbReference type="InterPro" id="IPR035647">
    <property type="entry name" value="EFG_III/V"/>
</dbReference>
<dbReference type="InterPro" id="IPR031157">
    <property type="entry name" value="G_TR_CS"/>
</dbReference>
<dbReference type="GO" id="GO:0005829">
    <property type="term" value="C:cytosol"/>
    <property type="evidence" value="ECO:0007669"/>
    <property type="project" value="TreeGrafter"/>
</dbReference>
<dbReference type="Gene3D" id="3.40.50.300">
    <property type="entry name" value="P-loop containing nucleotide triphosphate hydrolases"/>
    <property type="match status" value="2"/>
</dbReference>
<comment type="similarity">
    <text evidence="2 7">Belongs to the TRAFAC class translation factor GTPase superfamily. Classic translation factor GTPase family. PrfC subfamily.</text>
</comment>
<dbReference type="HAMAP" id="MF_00072">
    <property type="entry name" value="Rel_fac_3"/>
    <property type="match status" value="1"/>
</dbReference>
<name>A0A6J4TYK5_9BACT</name>
<dbReference type="SUPFAM" id="SSF50447">
    <property type="entry name" value="Translation proteins"/>
    <property type="match status" value="1"/>
</dbReference>
<dbReference type="InterPro" id="IPR032090">
    <property type="entry name" value="RF3_C"/>
</dbReference>
<dbReference type="GO" id="GO:0006449">
    <property type="term" value="P:regulation of translational termination"/>
    <property type="evidence" value="ECO:0007669"/>
    <property type="project" value="UniProtKB-UniRule"/>
</dbReference>
<dbReference type="Pfam" id="PF22042">
    <property type="entry name" value="EF-G_D2"/>
    <property type="match status" value="1"/>
</dbReference>
<dbReference type="SUPFAM" id="SSF52540">
    <property type="entry name" value="P-loop containing nucleoside triphosphate hydrolases"/>
    <property type="match status" value="1"/>
</dbReference>
<dbReference type="GO" id="GO:0005525">
    <property type="term" value="F:GTP binding"/>
    <property type="evidence" value="ECO:0007669"/>
    <property type="project" value="UniProtKB-UniRule"/>
</dbReference>
<dbReference type="EMBL" id="CADCWE010000083">
    <property type="protein sequence ID" value="CAA9535071.1"/>
    <property type="molecule type" value="Genomic_DNA"/>
</dbReference>
<organism evidence="10">
    <name type="scientific">uncultured Thermomicrobiales bacterium</name>
    <dbReference type="NCBI Taxonomy" id="1645740"/>
    <lineage>
        <taxon>Bacteria</taxon>
        <taxon>Pseudomonadati</taxon>
        <taxon>Thermomicrobiota</taxon>
        <taxon>Thermomicrobia</taxon>
        <taxon>Thermomicrobiales</taxon>
        <taxon>environmental samples</taxon>
    </lineage>
</organism>
<keyword evidence="6 7" id="KW-0342">GTP-binding</keyword>
<keyword evidence="5 7" id="KW-0648">Protein biosynthesis</keyword>
<dbReference type="AlphaFoldDB" id="A0A6J4TYK5"/>
<evidence type="ECO:0000256" key="4">
    <source>
        <dbReference type="ARBA" id="ARBA00022741"/>
    </source>
</evidence>
<feature type="binding site" evidence="7">
    <location>
        <begin position="157"/>
        <end position="160"/>
    </location>
    <ligand>
        <name>GTP</name>
        <dbReference type="ChEBI" id="CHEBI:37565"/>
    </ligand>
</feature>
<comment type="subcellular location">
    <subcellularLocation>
        <location evidence="1 7">Cytoplasm</location>
    </subcellularLocation>
</comment>
<dbReference type="PANTHER" id="PTHR43556:SF2">
    <property type="entry name" value="PEPTIDE CHAIN RELEASE FACTOR RF3"/>
    <property type="match status" value="1"/>
</dbReference>
<evidence type="ECO:0000256" key="1">
    <source>
        <dbReference type="ARBA" id="ARBA00004496"/>
    </source>
</evidence>
<keyword evidence="4 7" id="KW-0547">Nucleotide-binding</keyword>
<dbReference type="InterPro" id="IPR005225">
    <property type="entry name" value="Small_GTP-bd"/>
</dbReference>
<dbReference type="NCBIfam" id="TIGR00503">
    <property type="entry name" value="prfC"/>
    <property type="match status" value="1"/>
</dbReference>
<accession>A0A6J4TYK5</accession>
<dbReference type="Pfam" id="PF16658">
    <property type="entry name" value="RF3_C"/>
    <property type="match status" value="1"/>
</dbReference>
<dbReference type="InterPro" id="IPR053905">
    <property type="entry name" value="EF-G-like_DII"/>
</dbReference>
<evidence type="ECO:0000256" key="7">
    <source>
        <dbReference type="HAMAP-Rule" id="MF_00072"/>
    </source>
</evidence>
<proteinExistence type="inferred from homology"/>
<protein>
    <recommendedName>
        <fullName evidence="7 8">Peptide chain release factor 3</fullName>
        <shortName evidence="7">RF-3</shortName>
    </recommendedName>
</protein>
<dbReference type="InterPro" id="IPR041732">
    <property type="entry name" value="RF3_GTP-bd"/>
</dbReference>
<dbReference type="GO" id="GO:0016150">
    <property type="term" value="F:translation release factor activity, codon nonspecific"/>
    <property type="evidence" value="ECO:0007669"/>
    <property type="project" value="TreeGrafter"/>
</dbReference>
<feature type="domain" description="Tr-type G" evidence="9">
    <location>
        <begin position="26"/>
        <end position="295"/>
    </location>
</feature>
<dbReference type="InterPro" id="IPR009000">
    <property type="entry name" value="Transl_B-barrel_sf"/>
</dbReference>
<sequence length="550" mass="60210">MIATSTLDRPAVATDPLAAGIAAEAARRRTFAIISHPDAGKTTLTEKLLLYGGAVALAGSVTARKTQRHAASDWMAMERERGISISSTTLAFPYAGCQINLLDTPGHQDFSEDTYRTLTAVDSAVMVLDAARGIEPQTLKLFGVCRQRRTPIFTFVNKLDRPGRHPLDLLDEIERVLGLRTYPLNWPIGDGPDFRGVYDRETGSVHLFERTEHGAKRAPVRVASLDDPALDALIGAQPAATLREDLELLDAAGTPFDQEAVLAGELTPVCFGSALTNFGVQLFLDRFVALAPTPGAQATSETVVEPADPAFSGFVFKIQANMDPRHRDRVAFLRVVSGRFERDMEVWHPRSKKRVRLARPLRLFGQDREVVEEDYAGDVVGLINPGLFAIGDTVSEAEIGEFPPLPRFQPEHFALLRHTQADRYKQFLKGLTQIEEEGAIQLFYPVSSGRREPILAAVGALQFDVVRYRLEAEYNVATHLEPLAYSAARWVTGDPLAVAAAGDGRGRLRAEDRDGRPVILFTTAWDLRFAEENAAGVRFAALAAATDVSG</sequence>